<dbReference type="InterPro" id="IPR000528">
    <property type="entry name" value="Plant_nsLTP"/>
</dbReference>
<comment type="similarity">
    <text evidence="1">Belongs to the plant LTP family.</text>
</comment>
<dbReference type="PANTHER" id="PTHR33076">
    <property type="entry name" value="NON-SPECIFIC LIPID-TRANSFER PROTEIN 2-RELATED"/>
    <property type="match status" value="1"/>
</dbReference>
<organism evidence="4 5">
    <name type="scientific">Cinchona calisaya</name>
    <dbReference type="NCBI Taxonomy" id="153742"/>
    <lineage>
        <taxon>Eukaryota</taxon>
        <taxon>Viridiplantae</taxon>
        <taxon>Streptophyta</taxon>
        <taxon>Embryophyta</taxon>
        <taxon>Tracheophyta</taxon>
        <taxon>Spermatophyta</taxon>
        <taxon>Magnoliopsida</taxon>
        <taxon>eudicotyledons</taxon>
        <taxon>Gunneridae</taxon>
        <taxon>Pentapetalae</taxon>
        <taxon>asterids</taxon>
        <taxon>lamiids</taxon>
        <taxon>Gentianales</taxon>
        <taxon>Rubiaceae</taxon>
        <taxon>Cinchonoideae</taxon>
        <taxon>Cinchoneae</taxon>
        <taxon>Cinchona</taxon>
    </lineage>
</organism>
<evidence type="ECO:0000256" key="3">
    <source>
        <dbReference type="SAM" id="SignalP"/>
    </source>
</evidence>
<dbReference type="SUPFAM" id="SSF47699">
    <property type="entry name" value="Bifunctional inhibitor/lipid-transfer protein/seed storage 2S albumin"/>
    <property type="match status" value="1"/>
</dbReference>
<feature type="signal peptide" evidence="3">
    <location>
        <begin position="1"/>
        <end position="26"/>
    </location>
</feature>
<sequence length="116" mass="12696">MAKRVIGWACCVVILILYLISPVANGISCREAVMAIWPCEPFLLGYGIISFPCCFGAAALNQQIATANQTERKGICECLKQVGKSMELQIDQAKQLPQLCQFNATVPIDENVDCDK</sequence>
<keyword evidence="2" id="KW-1133">Transmembrane helix</keyword>
<name>A0ABD2ZM40_9GENT</name>
<protein>
    <recommendedName>
        <fullName evidence="6">Non-specific lipid-transfer protein</fullName>
    </recommendedName>
</protein>
<evidence type="ECO:0000313" key="4">
    <source>
        <dbReference type="EMBL" id="KAL3519400.1"/>
    </source>
</evidence>
<evidence type="ECO:0000313" key="5">
    <source>
        <dbReference type="Proteomes" id="UP001630127"/>
    </source>
</evidence>
<dbReference type="AlphaFoldDB" id="A0ABD2ZM40"/>
<gene>
    <name evidence="4" type="ORF">ACH5RR_017549</name>
</gene>
<comment type="caution">
    <text evidence="4">The sequence shown here is derived from an EMBL/GenBank/DDBJ whole genome shotgun (WGS) entry which is preliminary data.</text>
</comment>
<evidence type="ECO:0000256" key="1">
    <source>
        <dbReference type="ARBA" id="ARBA00009748"/>
    </source>
</evidence>
<dbReference type="EMBL" id="JBJUIK010000008">
    <property type="protein sequence ID" value="KAL3519400.1"/>
    <property type="molecule type" value="Genomic_DNA"/>
</dbReference>
<reference evidence="4 5" key="1">
    <citation type="submission" date="2024-11" db="EMBL/GenBank/DDBJ databases">
        <title>A near-complete genome assembly of Cinchona calisaya.</title>
        <authorList>
            <person name="Lian D.C."/>
            <person name="Zhao X.W."/>
            <person name="Wei L."/>
        </authorList>
    </citation>
    <scope>NUCLEOTIDE SEQUENCE [LARGE SCALE GENOMIC DNA]</scope>
    <source>
        <tissue evidence="4">Nenye</tissue>
    </source>
</reference>
<accession>A0ABD2ZM40</accession>
<dbReference type="InterPro" id="IPR036312">
    <property type="entry name" value="Bifun_inhib/LTP/seed_sf"/>
</dbReference>
<feature type="chain" id="PRO_5044752940" description="Non-specific lipid-transfer protein" evidence="3">
    <location>
        <begin position="27"/>
        <end position="116"/>
    </location>
</feature>
<keyword evidence="3" id="KW-0732">Signal</keyword>
<keyword evidence="2" id="KW-0812">Transmembrane</keyword>
<dbReference type="PRINTS" id="PR00382">
    <property type="entry name" value="LIPIDTRNSFER"/>
</dbReference>
<evidence type="ECO:0008006" key="6">
    <source>
        <dbReference type="Google" id="ProtNLM"/>
    </source>
</evidence>
<keyword evidence="2" id="KW-0472">Membrane</keyword>
<evidence type="ECO:0000256" key="2">
    <source>
        <dbReference type="SAM" id="Phobius"/>
    </source>
</evidence>
<dbReference type="Gene3D" id="1.10.110.10">
    <property type="entry name" value="Plant lipid-transfer and hydrophobic proteins"/>
    <property type="match status" value="1"/>
</dbReference>
<proteinExistence type="inferred from homology"/>
<dbReference type="Proteomes" id="UP001630127">
    <property type="component" value="Unassembled WGS sequence"/>
</dbReference>
<feature type="transmembrane region" description="Helical" evidence="2">
    <location>
        <begin position="42"/>
        <end position="60"/>
    </location>
</feature>
<keyword evidence="5" id="KW-1185">Reference proteome</keyword>